<evidence type="ECO:0000313" key="1">
    <source>
        <dbReference type="EMBL" id="BAJ02165.1"/>
    </source>
</evidence>
<dbReference type="STRING" id="637905.SVI_2194"/>
<dbReference type="EMBL" id="AP011177">
    <property type="protein sequence ID" value="BAJ02165.1"/>
    <property type="molecule type" value="Genomic_DNA"/>
</dbReference>
<protein>
    <submittedName>
        <fullName evidence="1">Uncharacterized protein</fullName>
    </submittedName>
</protein>
<keyword evidence="2" id="KW-1185">Reference proteome</keyword>
<evidence type="ECO:0000313" key="2">
    <source>
        <dbReference type="Proteomes" id="UP000002350"/>
    </source>
</evidence>
<dbReference type="eggNOG" id="ENOG503318X">
    <property type="taxonomic scope" value="Bacteria"/>
</dbReference>
<dbReference type="AlphaFoldDB" id="D4ZKG6"/>
<dbReference type="OrthoDB" id="5895809at2"/>
<gene>
    <name evidence="1" type="ordered locus">SVI_2194</name>
</gene>
<name>D4ZKG6_SHEVD</name>
<proteinExistence type="predicted"/>
<dbReference type="RefSeq" id="WP_013051470.1">
    <property type="nucleotide sequence ID" value="NC_014012.1"/>
</dbReference>
<accession>D4ZKG6</accession>
<reference evidence="2" key="1">
    <citation type="journal article" date="2010" name="Mol. Biosyst.">
        <title>Complete genome sequence and comparative analysis of Shewanella violacea, a psychrophilic and piezophilic bacterium from deep sea floor sediments.</title>
        <authorList>
            <person name="Aono E."/>
            <person name="Baba T."/>
            <person name="Ara T."/>
            <person name="Nishi T."/>
            <person name="Nakamichi T."/>
            <person name="Inamoto E."/>
            <person name="Toyonaga H."/>
            <person name="Hasegawa M."/>
            <person name="Takai Y."/>
            <person name="Okumura Y."/>
            <person name="Baba M."/>
            <person name="Tomita M."/>
            <person name="Kato C."/>
            <person name="Oshima T."/>
            <person name="Nakasone K."/>
            <person name="Mori H."/>
        </authorList>
    </citation>
    <scope>NUCLEOTIDE SEQUENCE [LARGE SCALE GENOMIC DNA]</scope>
    <source>
        <strain evidence="2">JCM 10179 / CIP 106290 / LMG 19151 / DSS12</strain>
    </source>
</reference>
<sequence>MSKKLSKNQKYEAKLKAQGLEKVTVWIQSEAAIEFKQVAEFLRENKGYYTDSVRSRKTGRITKAI</sequence>
<dbReference type="Proteomes" id="UP000002350">
    <property type="component" value="Chromosome"/>
</dbReference>
<dbReference type="KEGG" id="svo:SVI_2194"/>
<organism evidence="1 2">
    <name type="scientific">Shewanella violacea (strain JCM 10179 / CIP 106290 / LMG 19151 / DSS12)</name>
    <dbReference type="NCBI Taxonomy" id="637905"/>
    <lineage>
        <taxon>Bacteria</taxon>
        <taxon>Pseudomonadati</taxon>
        <taxon>Pseudomonadota</taxon>
        <taxon>Gammaproteobacteria</taxon>
        <taxon>Alteromonadales</taxon>
        <taxon>Shewanellaceae</taxon>
        <taxon>Shewanella</taxon>
    </lineage>
</organism>
<dbReference type="HOGENOM" id="CLU_2847432_0_0_6"/>